<organism evidence="1 2">
    <name type="scientific">Methylomonas rapida</name>
    <dbReference type="NCBI Taxonomy" id="2963939"/>
    <lineage>
        <taxon>Bacteria</taxon>
        <taxon>Pseudomonadati</taxon>
        <taxon>Pseudomonadota</taxon>
        <taxon>Gammaproteobacteria</taxon>
        <taxon>Methylococcales</taxon>
        <taxon>Methylococcaceae</taxon>
        <taxon>Methylomonas</taxon>
    </lineage>
</organism>
<gene>
    <name evidence="1" type="ORF">NM686_002160</name>
</gene>
<dbReference type="Proteomes" id="UP001162780">
    <property type="component" value="Chromosome"/>
</dbReference>
<evidence type="ECO:0008006" key="3">
    <source>
        <dbReference type="Google" id="ProtNLM"/>
    </source>
</evidence>
<accession>A0ABY7GLF4</accession>
<evidence type="ECO:0000313" key="1">
    <source>
        <dbReference type="EMBL" id="WAR45338.1"/>
    </source>
</evidence>
<proteinExistence type="predicted"/>
<dbReference type="RefSeq" id="WP_255190311.1">
    <property type="nucleotide sequence ID" value="NZ_CP113517.1"/>
</dbReference>
<keyword evidence="2" id="KW-1185">Reference proteome</keyword>
<sequence length="337" mass="37562">MNAIDIIEQVYRSATQPVVQARYLAHELRHWYQAFPACNYLQPCIINGQAALICQSHLSGANPRAFRALQAICKQHHIYLKEDARTHDRHSSVMPNRRSIAVILIFSLTMSASIQAENMSQRSFAGQPALVSMVINHQNLAHVTQKIAQQTGINFKFDAGIENDVINQKLAAADWKSALGQLLQNYNYSIIQENASIKTVYITGYKGSRKPAAVESAQPQLTDDAPFQARVIDPPREELEISIPTDELAALPEGGEMAVDLPVGLFTVKQESMVALEDGTLSWVGTMDDDNQFYRMYFAQSQDGEVVGNVYTPNGTYNIQTVDGHTFMIEVDQISMR</sequence>
<dbReference type="EMBL" id="CP113517">
    <property type="protein sequence ID" value="WAR45338.1"/>
    <property type="molecule type" value="Genomic_DNA"/>
</dbReference>
<name>A0ABY7GLF4_9GAMM</name>
<reference evidence="1" key="1">
    <citation type="submission" date="2022-11" db="EMBL/GenBank/DDBJ databases">
        <title>Methylomonas rapida sp. nov., Carotenoid-Producing Obligate Methanotrophs with High Growth Characteristics and Biotechnological Potential.</title>
        <authorList>
            <person name="Tikhonova E.N."/>
            <person name="Suleimanov R.Z."/>
            <person name="Miroshnikov K."/>
            <person name="Oshkin I.Y."/>
            <person name="Belova S.E."/>
            <person name="Danilova O.V."/>
            <person name="Ashikhmin A."/>
            <person name="Konopkin A."/>
            <person name="But S.Y."/>
            <person name="Khmelenina V.N."/>
            <person name="Kuznetsov N."/>
            <person name="Pimenov N.V."/>
            <person name="Dedysh S.N."/>
        </authorList>
    </citation>
    <scope>NUCLEOTIDE SEQUENCE</scope>
    <source>
        <strain evidence="1">MP1</strain>
    </source>
</reference>
<protein>
    <recommendedName>
        <fullName evidence="3">Secretin/TonB short N-terminal domain-containing protein</fullName>
    </recommendedName>
</protein>
<evidence type="ECO:0000313" key="2">
    <source>
        <dbReference type="Proteomes" id="UP001162780"/>
    </source>
</evidence>